<dbReference type="GeneID" id="37108904"/>
<comment type="caution">
    <text evidence="3">The sequence shown here is derived from an EMBL/GenBank/DDBJ whole genome shotgun (WGS) entry which is preliminary data.</text>
</comment>
<keyword evidence="2" id="KW-1133">Transmembrane helix</keyword>
<dbReference type="RefSeq" id="XP_025468937.1">
    <property type="nucleotide sequence ID" value="XM_025606761.1"/>
</dbReference>
<dbReference type="EMBL" id="MSFK01000010">
    <property type="protein sequence ID" value="PWY90559.1"/>
    <property type="molecule type" value="Genomic_DNA"/>
</dbReference>
<organism evidence="3 4">
    <name type="scientific">Aspergillus sclerotioniger CBS 115572</name>
    <dbReference type="NCBI Taxonomy" id="1450535"/>
    <lineage>
        <taxon>Eukaryota</taxon>
        <taxon>Fungi</taxon>
        <taxon>Dikarya</taxon>
        <taxon>Ascomycota</taxon>
        <taxon>Pezizomycotina</taxon>
        <taxon>Eurotiomycetes</taxon>
        <taxon>Eurotiomycetidae</taxon>
        <taxon>Eurotiales</taxon>
        <taxon>Aspergillaceae</taxon>
        <taxon>Aspergillus</taxon>
        <taxon>Aspergillus subgen. Circumdati</taxon>
    </lineage>
</organism>
<sequence length="173" mass="19452">MGEGRTHASMGTPPPTTTRRSLGVVWLQASVTDLWDHGREGWAIWEDPAGGVRGIRGIFFPVRTSPTYLLESTLLSRYYSVGTNQCTMHTHAPDGMIWGKLFSSFLIFIGFLSCWVIFDQYPYPMYLSPWQRYLPLGTYCVIRSPIPPSMPGTEGNPAQSLPWSLRAPSIRQP</sequence>
<evidence type="ECO:0000313" key="3">
    <source>
        <dbReference type="EMBL" id="PWY90559.1"/>
    </source>
</evidence>
<protein>
    <submittedName>
        <fullName evidence="3">Uncharacterized protein</fullName>
    </submittedName>
</protein>
<feature type="transmembrane region" description="Helical" evidence="2">
    <location>
        <begin position="97"/>
        <end position="118"/>
    </location>
</feature>
<evidence type="ECO:0000313" key="4">
    <source>
        <dbReference type="Proteomes" id="UP000246702"/>
    </source>
</evidence>
<name>A0A317WW18_9EURO</name>
<evidence type="ECO:0000256" key="1">
    <source>
        <dbReference type="SAM" id="MobiDB-lite"/>
    </source>
</evidence>
<dbReference type="Proteomes" id="UP000246702">
    <property type="component" value="Unassembled WGS sequence"/>
</dbReference>
<keyword evidence="2" id="KW-0812">Transmembrane</keyword>
<dbReference type="AlphaFoldDB" id="A0A317WW18"/>
<gene>
    <name evidence="3" type="ORF">BO94DRAFT_30260</name>
</gene>
<keyword evidence="2" id="KW-0472">Membrane</keyword>
<evidence type="ECO:0000256" key="2">
    <source>
        <dbReference type="SAM" id="Phobius"/>
    </source>
</evidence>
<accession>A0A317WW18</accession>
<keyword evidence="4" id="KW-1185">Reference proteome</keyword>
<proteinExistence type="predicted"/>
<feature type="region of interest" description="Disordered" evidence="1">
    <location>
        <begin position="150"/>
        <end position="173"/>
    </location>
</feature>
<reference evidence="3 4" key="1">
    <citation type="submission" date="2016-12" db="EMBL/GenBank/DDBJ databases">
        <title>The genomes of Aspergillus section Nigri reveals drivers in fungal speciation.</title>
        <authorList>
            <consortium name="DOE Joint Genome Institute"/>
            <person name="Vesth T.C."/>
            <person name="Nybo J."/>
            <person name="Theobald S."/>
            <person name="Brandl J."/>
            <person name="Frisvad J.C."/>
            <person name="Nielsen K.F."/>
            <person name="Lyhne E.K."/>
            <person name="Kogle M.E."/>
            <person name="Kuo A."/>
            <person name="Riley R."/>
            <person name="Clum A."/>
            <person name="Nolan M."/>
            <person name="Lipzen A."/>
            <person name="Salamov A."/>
            <person name="Henrissat B."/>
            <person name="Wiebenga A."/>
            <person name="De Vries R.P."/>
            <person name="Grigoriev I.V."/>
            <person name="Mortensen U.H."/>
            <person name="Andersen M.R."/>
            <person name="Baker S.E."/>
        </authorList>
    </citation>
    <scope>NUCLEOTIDE SEQUENCE [LARGE SCALE GENOMIC DNA]</scope>
    <source>
        <strain evidence="3 4">CBS 115572</strain>
    </source>
</reference>